<evidence type="ECO:0000313" key="1">
    <source>
        <dbReference type="EMBL" id="MFC6771204.1"/>
    </source>
</evidence>
<dbReference type="PROSITE" id="PS51257">
    <property type="entry name" value="PROKAR_LIPOPROTEIN"/>
    <property type="match status" value="1"/>
</dbReference>
<reference evidence="1 2" key="1">
    <citation type="journal article" date="2019" name="Int. J. Syst. Evol. Microbiol.">
        <title>The Global Catalogue of Microorganisms (GCM) 10K type strain sequencing project: providing services to taxonomists for standard genome sequencing and annotation.</title>
        <authorList>
            <consortium name="The Broad Institute Genomics Platform"/>
            <consortium name="The Broad Institute Genome Sequencing Center for Infectious Disease"/>
            <person name="Wu L."/>
            <person name="Ma J."/>
        </authorList>
    </citation>
    <scope>NUCLEOTIDE SEQUENCE [LARGE SCALE GENOMIC DNA]</scope>
    <source>
        <strain evidence="1 2">PJ61</strain>
    </source>
</reference>
<proteinExistence type="predicted"/>
<evidence type="ECO:0000313" key="2">
    <source>
        <dbReference type="Proteomes" id="UP001596274"/>
    </source>
</evidence>
<comment type="caution">
    <text evidence="1">The sequence shown here is derived from an EMBL/GenBank/DDBJ whole genome shotgun (WGS) entry which is preliminary data.</text>
</comment>
<dbReference type="Proteomes" id="UP001596274">
    <property type="component" value="Unassembled WGS sequence"/>
</dbReference>
<organism evidence="1 2">
    <name type="scientific">Halorubrum pallidum</name>
    <dbReference type="NCBI Taxonomy" id="1526114"/>
    <lineage>
        <taxon>Archaea</taxon>
        <taxon>Methanobacteriati</taxon>
        <taxon>Methanobacteriota</taxon>
        <taxon>Stenosarchaea group</taxon>
        <taxon>Halobacteria</taxon>
        <taxon>Halobacteriales</taxon>
        <taxon>Haloferacaceae</taxon>
        <taxon>Halorubrum</taxon>
    </lineage>
</organism>
<feature type="non-terminal residue" evidence="1">
    <location>
        <position position="123"/>
    </location>
</feature>
<keyword evidence="2" id="KW-1185">Reference proteome</keyword>
<protein>
    <submittedName>
        <fullName evidence="1">Uncharacterized protein</fullName>
    </submittedName>
</protein>
<dbReference type="AlphaFoldDB" id="A0ABD5T1T7"/>
<gene>
    <name evidence="1" type="ORF">ACFQDD_06685</name>
</gene>
<name>A0ABD5T1T7_9EURY</name>
<sequence>MTHRRGVLSATACLGLFSLSGCLDSVTGGGDGSDGTEGDDQRREIVRTYDDAIVARNDATTARDEGVTAFNEESYSPAIESIESALADYESATEGFSEAADVAHELTEDTAAALCETAATETD</sequence>
<dbReference type="EMBL" id="JBHSWT010000301">
    <property type="protein sequence ID" value="MFC6771204.1"/>
    <property type="molecule type" value="Genomic_DNA"/>
</dbReference>
<accession>A0ABD5T1T7</accession>